<feature type="domain" description="Xrn1 helical" evidence="7">
    <location>
        <begin position="411"/>
        <end position="588"/>
    </location>
</feature>
<evidence type="ECO:0000256" key="4">
    <source>
        <dbReference type="ARBA" id="ARBA00038299"/>
    </source>
</evidence>
<dbReference type="InterPro" id="IPR041385">
    <property type="entry name" value="SH3_12"/>
</dbReference>
<dbReference type="Gene3D" id="1.25.40.1050">
    <property type="match status" value="1"/>
</dbReference>
<dbReference type="Pfam" id="PF18129">
    <property type="entry name" value="SH3_12"/>
    <property type="match status" value="1"/>
</dbReference>
<dbReference type="GO" id="GO:0004534">
    <property type="term" value="F:5'-3' RNA exonuclease activity"/>
    <property type="evidence" value="ECO:0007669"/>
    <property type="project" value="TreeGrafter"/>
</dbReference>
<evidence type="ECO:0000256" key="5">
    <source>
        <dbReference type="SAM" id="MobiDB-lite"/>
    </source>
</evidence>
<protein>
    <submittedName>
        <fullName evidence="9">5'-3' exoribonuclease</fullName>
    </submittedName>
</protein>
<proteinExistence type="inferred from homology"/>
<evidence type="ECO:0000259" key="7">
    <source>
        <dbReference type="Pfam" id="PF17846"/>
    </source>
</evidence>
<keyword evidence="3" id="KW-0269">Exonuclease</keyword>
<dbReference type="AlphaFoldDB" id="A0A196S8Q6"/>
<feature type="region of interest" description="Disordered" evidence="5">
    <location>
        <begin position="351"/>
        <end position="385"/>
    </location>
</feature>
<keyword evidence="10" id="KW-1185">Reference proteome</keyword>
<organism evidence="9 10">
    <name type="scientific">Blastocystis sp. subtype 1 (strain ATCC 50177 / NandII)</name>
    <dbReference type="NCBI Taxonomy" id="478820"/>
    <lineage>
        <taxon>Eukaryota</taxon>
        <taxon>Sar</taxon>
        <taxon>Stramenopiles</taxon>
        <taxon>Bigyra</taxon>
        <taxon>Opalozoa</taxon>
        <taxon>Opalinata</taxon>
        <taxon>Blastocystidae</taxon>
        <taxon>Blastocystis</taxon>
    </lineage>
</organism>
<dbReference type="Gene3D" id="2.30.30.750">
    <property type="match status" value="1"/>
</dbReference>
<dbReference type="Pfam" id="PF03159">
    <property type="entry name" value="XRN_N"/>
    <property type="match status" value="1"/>
</dbReference>
<comment type="similarity">
    <text evidence="4">Belongs to the 5'-3' exonuclease family.</text>
</comment>
<evidence type="ECO:0000259" key="6">
    <source>
        <dbReference type="Pfam" id="PF03159"/>
    </source>
</evidence>
<dbReference type="GO" id="GO:0000956">
    <property type="term" value="P:nuclear-transcribed mRNA catabolic process"/>
    <property type="evidence" value="ECO:0007669"/>
    <property type="project" value="TreeGrafter"/>
</dbReference>
<name>A0A196S8Q6_BLAHN</name>
<accession>A0A196S8Q6</accession>
<sequence length="1177" mass="133629">MGIPKFYRYLSERYPLINEIVTSPQYLPECDYLYLDLNGVIHNATHGDSVEIGVRSEETIAEYIMGYISHIFKQIRPKKLLFMAVDGVAPRAKLNQQRSRRFRAAIDAQSEKDKMDYHGESFDSNCITPGTEFMAKVDKILEYFIEKKISEDPLWRDTKVLYSSHSDPGEGEHKIMAFIRSLRTSPGYNNKERHCIYGLDADLILLSLSLHDTNIIQLRELISFISYMKNENVGDRAYSKSEWEILHVGMLREYLLHDLTPADCSWMKEYDKERLLDDFVCLMILLGDDFLPELPSLDINEGSVQYIINTYQTVISSLHAFLVEDARPVLPVLKALFGLIGKGEEEVFATRKAEEEAQQNRPQRPSRFEQRQSSPPDPHPERAVPGGLPLIKSETYMETVLGHADYCDIHKHYYFSKLNLRLPHDQAVLDDVCKRYYEGVQWILFYYYRGVQSWSWYYPYHYAPLASDLATYDMHFQPFSLDAPFSPFLQQLGCLPPQSAAILPPSYRPLVLDAASPIIEFYPPSFSIDMNNKKNPWEGVNLIPFTDEQRMRDAIVAWGCDAKLTAEERRRNAFKPARLYCYSPQKKGTVLFPFATTLFGKVEPNHCVSYVFQIPPPQAPQETVLQLAPLRGNMLIHLKDKAVREENVEIVATGRASKHATLVVTIPSRVQPAQVTVRLLQALARNCHDRLVTYPYGMTRYAIIKGLWTRNYHVVTSPNASGVFVVSPLTADQARDYSGLFDRMPDEALRGRPNVIGLGGLDIHDCCILAEIAPILGVERRRSTHTPVYRYAADTLLYPLQLVTPTSSLYFDSLALMDRPLTERLAPGTPCVFLGTNVHEGRPLQGAFGVCEKVTASAVTLRLMRVVPGIATGTEVLRSAKEERWYSCETLRRLLQIPLEAVLRITGSYRVYDRGTFRGDIGLHFHDRTRVIPKYCQCRVLTTEYSENYEEPLPFCPLAVRTSALGFTPSRSGDLCFSADALKILNQYRQTFPDLFARMRDFDTPDSLADLVDRDFMLKAVTDFVEDMPHLKDVMADMATVCCLEKHADLLQQTGAIVQDMDSSCDVRVTCSPDLVAFWERTRVDESVTDAMKIIPVIGNRVVIIGGNDIPFGSCGYVVAVHPKWHVVEVVMDKPFIGGSTLYGLLKAKGRGGVVEWKNCFFFNVKSSMMEEGIIAE</sequence>
<dbReference type="InterPro" id="IPR004859">
    <property type="entry name" value="Xrn1_N"/>
</dbReference>
<dbReference type="InterPro" id="IPR027073">
    <property type="entry name" value="5_3_exoribonuclease"/>
</dbReference>
<feature type="domain" description="Xrn1 helical" evidence="7">
    <location>
        <begin position="270"/>
        <end position="371"/>
    </location>
</feature>
<dbReference type="InterPro" id="IPR047008">
    <property type="entry name" value="XRN1_SH3_sf"/>
</dbReference>
<evidence type="ECO:0000313" key="9">
    <source>
        <dbReference type="EMBL" id="OAO13413.1"/>
    </source>
</evidence>
<gene>
    <name evidence="9" type="ORF">AV274_4915</name>
</gene>
<evidence type="ECO:0000256" key="2">
    <source>
        <dbReference type="ARBA" id="ARBA00022801"/>
    </source>
</evidence>
<dbReference type="CDD" id="cd18673">
    <property type="entry name" value="PIN_XRN1-2-like"/>
    <property type="match status" value="1"/>
</dbReference>
<dbReference type="GO" id="GO:0003723">
    <property type="term" value="F:RNA binding"/>
    <property type="evidence" value="ECO:0007669"/>
    <property type="project" value="TreeGrafter"/>
</dbReference>
<evidence type="ECO:0000256" key="3">
    <source>
        <dbReference type="ARBA" id="ARBA00022839"/>
    </source>
</evidence>
<keyword evidence="2" id="KW-0378">Hydrolase</keyword>
<feature type="domain" description="5'-3' exoribonuclease 1 SH3-like" evidence="8">
    <location>
        <begin position="1098"/>
        <end position="1161"/>
    </location>
</feature>
<evidence type="ECO:0000313" key="10">
    <source>
        <dbReference type="Proteomes" id="UP000078348"/>
    </source>
</evidence>
<dbReference type="Pfam" id="PF17846">
    <property type="entry name" value="XRN_M"/>
    <property type="match status" value="2"/>
</dbReference>
<dbReference type="PANTHER" id="PTHR12341:SF7">
    <property type="entry name" value="5'-3' EXORIBONUCLEASE 1"/>
    <property type="match status" value="1"/>
</dbReference>
<comment type="caution">
    <text evidence="9">The sequence shown here is derived from an EMBL/GenBank/DDBJ whole genome shotgun (WGS) entry which is preliminary data.</text>
</comment>
<dbReference type="EMBL" id="LXWW01000404">
    <property type="protein sequence ID" value="OAO13413.1"/>
    <property type="molecule type" value="Genomic_DNA"/>
</dbReference>
<keyword evidence="1" id="KW-0540">Nuclease</keyword>
<feature type="domain" description="Xrn1 N-terminal" evidence="6">
    <location>
        <begin position="1"/>
        <end position="220"/>
    </location>
</feature>
<dbReference type="GO" id="GO:0005634">
    <property type="term" value="C:nucleus"/>
    <property type="evidence" value="ECO:0007669"/>
    <property type="project" value="TreeGrafter"/>
</dbReference>
<evidence type="ECO:0000259" key="8">
    <source>
        <dbReference type="Pfam" id="PF18129"/>
    </source>
</evidence>
<dbReference type="PANTHER" id="PTHR12341">
    <property type="entry name" value="5'-&gt;3' EXORIBONUCLEASE"/>
    <property type="match status" value="1"/>
</dbReference>
<evidence type="ECO:0000256" key="1">
    <source>
        <dbReference type="ARBA" id="ARBA00022722"/>
    </source>
</evidence>
<dbReference type="OrthoDB" id="372487at2759"/>
<dbReference type="STRING" id="478820.A0A196S8Q6"/>
<reference evidence="9 10" key="1">
    <citation type="submission" date="2016-05" db="EMBL/GenBank/DDBJ databases">
        <title>Nuclear genome of Blastocystis sp. subtype 1 NandII.</title>
        <authorList>
            <person name="Gentekaki E."/>
            <person name="Curtis B."/>
            <person name="Stairs C."/>
            <person name="Eme L."/>
            <person name="Herman E."/>
            <person name="Klimes V."/>
            <person name="Arias M.C."/>
            <person name="Elias M."/>
            <person name="Hilliou F."/>
            <person name="Klute M."/>
            <person name="Malik S.-B."/>
            <person name="Pightling A."/>
            <person name="Rachubinski R."/>
            <person name="Salas D."/>
            <person name="Schlacht A."/>
            <person name="Suga H."/>
            <person name="Archibald J."/>
            <person name="Ball S.G."/>
            <person name="Clark G."/>
            <person name="Dacks J."/>
            <person name="Van Der Giezen M."/>
            <person name="Tsaousis A."/>
            <person name="Roger A."/>
        </authorList>
    </citation>
    <scope>NUCLEOTIDE SEQUENCE [LARGE SCALE GENOMIC DNA]</scope>
    <source>
        <strain evidence="10">ATCC 50177 / NandII</strain>
    </source>
</reference>
<dbReference type="Gene3D" id="3.40.50.12390">
    <property type="match status" value="2"/>
</dbReference>
<dbReference type="InterPro" id="IPR041412">
    <property type="entry name" value="Xrn1_helical"/>
</dbReference>
<dbReference type="Proteomes" id="UP000078348">
    <property type="component" value="Unassembled WGS sequence"/>
</dbReference>